<dbReference type="GO" id="GO:0005230">
    <property type="term" value="F:extracellular ligand-gated monoatomic ion channel activity"/>
    <property type="evidence" value="ECO:0007669"/>
    <property type="project" value="InterPro"/>
</dbReference>
<evidence type="ECO:0000313" key="1">
    <source>
        <dbReference type="EMBL" id="PIO59837.1"/>
    </source>
</evidence>
<name>A0A2G9TPH0_TELCI</name>
<dbReference type="Gene3D" id="2.70.170.10">
    <property type="entry name" value="Neurotransmitter-gated ion-channel ligand-binding domain"/>
    <property type="match status" value="1"/>
</dbReference>
<dbReference type="AlphaFoldDB" id="A0A2G9TPH0"/>
<feature type="non-terminal residue" evidence="1">
    <location>
        <position position="1"/>
    </location>
</feature>
<dbReference type="EMBL" id="KZ356793">
    <property type="protein sequence ID" value="PIO59837.1"/>
    <property type="molecule type" value="Genomic_DNA"/>
</dbReference>
<dbReference type="OrthoDB" id="442503at2759"/>
<accession>A0A2G9TPH0</accession>
<gene>
    <name evidence="1" type="ORF">TELCIR_18687</name>
</gene>
<evidence type="ECO:0008006" key="3">
    <source>
        <dbReference type="Google" id="ProtNLM"/>
    </source>
</evidence>
<protein>
    <recommendedName>
        <fullName evidence="3">Neurotransmitter-gated ion-channel ligand-binding domain-containing protein</fullName>
    </recommendedName>
</protein>
<dbReference type="GO" id="GO:0016020">
    <property type="term" value="C:membrane"/>
    <property type="evidence" value="ECO:0007669"/>
    <property type="project" value="InterPro"/>
</dbReference>
<sequence length="87" mass="10360">YEKLLDEQKIIKRLLESPYSDYDWRVRPRGRLGYSDDEDYDNEPVLITELECRYKILRLADYPLDVQTCVVDFASYAYTTKDIGIVK</sequence>
<keyword evidence="2" id="KW-1185">Reference proteome</keyword>
<evidence type="ECO:0000313" key="2">
    <source>
        <dbReference type="Proteomes" id="UP000230423"/>
    </source>
</evidence>
<proteinExistence type="predicted"/>
<reference evidence="1 2" key="1">
    <citation type="submission" date="2015-09" db="EMBL/GenBank/DDBJ databases">
        <title>Draft genome of the parasitic nematode Teladorsagia circumcincta isolate WARC Sus (inbred).</title>
        <authorList>
            <person name="Mitreva M."/>
        </authorList>
    </citation>
    <scope>NUCLEOTIDE SEQUENCE [LARGE SCALE GENOMIC DNA]</scope>
    <source>
        <strain evidence="1 2">S</strain>
    </source>
</reference>
<dbReference type="SUPFAM" id="SSF63712">
    <property type="entry name" value="Nicotinic receptor ligand binding domain-like"/>
    <property type="match status" value="1"/>
</dbReference>
<organism evidence="1 2">
    <name type="scientific">Teladorsagia circumcincta</name>
    <name type="common">Brown stomach worm</name>
    <name type="synonym">Ostertagia circumcincta</name>
    <dbReference type="NCBI Taxonomy" id="45464"/>
    <lineage>
        <taxon>Eukaryota</taxon>
        <taxon>Metazoa</taxon>
        <taxon>Ecdysozoa</taxon>
        <taxon>Nematoda</taxon>
        <taxon>Chromadorea</taxon>
        <taxon>Rhabditida</taxon>
        <taxon>Rhabditina</taxon>
        <taxon>Rhabditomorpha</taxon>
        <taxon>Strongyloidea</taxon>
        <taxon>Trichostrongylidae</taxon>
        <taxon>Teladorsagia</taxon>
    </lineage>
</organism>
<dbReference type="Proteomes" id="UP000230423">
    <property type="component" value="Unassembled WGS sequence"/>
</dbReference>
<dbReference type="InterPro" id="IPR036734">
    <property type="entry name" value="Neur_chan_lig-bd_sf"/>
</dbReference>